<dbReference type="AlphaFoldDB" id="A0A562NRY0"/>
<feature type="chain" id="PRO_5021800623" evidence="6">
    <location>
        <begin position="42"/>
        <end position="783"/>
    </location>
</feature>
<evidence type="ECO:0000313" key="9">
    <source>
        <dbReference type="Proteomes" id="UP000316225"/>
    </source>
</evidence>
<reference evidence="8 9" key="1">
    <citation type="journal article" date="2015" name="Stand. Genomic Sci.">
        <title>Genomic Encyclopedia of Bacterial and Archaeal Type Strains, Phase III: the genomes of soil and plant-associated and newly described type strains.</title>
        <authorList>
            <person name="Whitman W.B."/>
            <person name="Woyke T."/>
            <person name="Klenk H.P."/>
            <person name="Zhou Y."/>
            <person name="Lilburn T.G."/>
            <person name="Beck B.J."/>
            <person name="De Vos P."/>
            <person name="Vandamme P."/>
            <person name="Eisen J.A."/>
            <person name="Garrity G."/>
            <person name="Hugenholtz P."/>
            <person name="Kyrpides N.C."/>
        </authorList>
    </citation>
    <scope>NUCLEOTIDE SEQUENCE [LARGE SCALE GENOMIC DNA]</scope>
    <source>
        <strain evidence="8 9">CGMCC 1.5364</strain>
    </source>
</reference>
<evidence type="ECO:0000259" key="7">
    <source>
        <dbReference type="PROSITE" id="PS51123"/>
    </source>
</evidence>
<dbReference type="Gene3D" id="3.40.1520.20">
    <property type="match status" value="2"/>
</dbReference>
<keyword evidence="6" id="KW-0732">Signal</keyword>
<keyword evidence="2 4" id="KW-0472">Membrane</keyword>
<accession>A0A562NRY0</accession>
<dbReference type="Proteomes" id="UP000316225">
    <property type="component" value="Unassembled WGS sequence"/>
</dbReference>
<dbReference type="InterPro" id="IPR006690">
    <property type="entry name" value="OMPA-like_CS"/>
</dbReference>
<dbReference type="PRINTS" id="PR01021">
    <property type="entry name" value="OMPADOMAIN"/>
</dbReference>
<dbReference type="InterPro" id="IPR006665">
    <property type="entry name" value="OmpA-like"/>
</dbReference>
<evidence type="ECO:0000256" key="5">
    <source>
        <dbReference type="SAM" id="MobiDB-lite"/>
    </source>
</evidence>
<dbReference type="InterPro" id="IPR036737">
    <property type="entry name" value="OmpA-like_sf"/>
</dbReference>
<comment type="subcellular location">
    <subcellularLocation>
        <location evidence="1">Cell outer membrane</location>
    </subcellularLocation>
</comment>
<dbReference type="InterPro" id="IPR006664">
    <property type="entry name" value="OMP_bac"/>
</dbReference>
<evidence type="ECO:0000256" key="1">
    <source>
        <dbReference type="ARBA" id="ARBA00004442"/>
    </source>
</evidence>
<evidence type="ECO:0000256" key="4">
    <source>
        <dbReference type="PROSITE-ProRule" id="PRU00473"/>
    </source>
</evidence>
<evidence type="ECO:0000256" key="6">
    <source>
        <dbReference type="SAM" id="SignalP"/>
    </source>
</evidence>
<evidence type="ECO:0000256" key="2">
    <source>
        <dbReference type="ARBA" id="ARBA00023136"/>
    </source>
</evidence>
<organism evidence="8 9">
    <name type="scientific">Paracoccus sulfuroxidans</name>
    <dbReference type="NCBI Taxonomy" id="384678"/>
    <lineage>
        <taxon>Bacteria</taxon>
        <taxon>Pseudomonadati</taxon>
        <taxon>Pseudomonadota</taxon>
        <taxon>Alphaproteobacteria</taxon>
        <taxon>Rhodobacterales</taxon>
        <taxon>Paracoccaceae</taxon>
        <taxon>Paracoccus</taxon>
    </lineage>
</organism>
<keyword evidence="3" id="KW-0998">Cell outer membrane</keyword>
<dbReference type="GO" id="GO:0009279">
    <property type="term" value="C:cell outer membrane"/>
    <property type="evidence" value="ECO:0007669"/>
    <property type="project" value="UniProtKB-SubCell"/>
</dbReference>
<dbReference type="PANTHER" id="PTHR30329">
    <property type="entry name" value="STATOR ELEMENT OF FLAGELLAR MOTOR COMPLEX"/>
    <property type="match status" value="1"/>
</dbReference>
<feature type="domain" description="OmpA-like" evidence="7">
    <location>
        <begin position="496"/>
        <end position="613"/>
    </location>
</feature>
<evidence type="ECO:0000313" key="8">
    <source>
        <dbReference type="EMBL" id="TWI34466.1"/>
    </source>
</evidence>
<protein>
    <submittedName>
        <fullName evidence="8">OOP family OmpA-OmpF porin</fullName>
    </submittedName>
</protein>
<dbReference type="InterPro" id="IPR050330">
    <property type="entry name" value="Bact_OuterMem_StrucFunc"/>
</dbReference>
<dbReference type="Gene3D" id="3.30.1330.60">
    <property type="entry name" value="OmpA-like domain"/>
    <property type="match status" value="1"/>
</dbReference>
<dbReference type="RefSeq" id="WP_242008060.1">
    <property type="nucleotide sequence ID" value="NZ_VLKU01000005.1"/>
</dbReference>
<evidence type="ECO:0000256" key="3">
    <source>
        <dbReference type="ARBA" id="ARBA00023237"/>
    </source>
</evidence>
<dbReference type="Pfam" id="PF00691">
    <property type="entry name" value="OmpA"/>
    <property type="match status" value="1"/>
</dbReference>
<gene>
    <name evidence="8" type="ORF">IQ24_01984</name>
</gene>
<dbReference type="PROSITE" id="PS01068">
    <property type="entry name" value="OMPA_1"/>
    <property type="match status" value="1"/>
</dbReference>
<keyword evidence="9" id="KW-1185">Reference proteome</keyword>
<dbReference type="PROSITE" id="PS51123">
    <property type="entry name" value="OMPA_2"/>
    <property type="match status" value="1"/>
</dbReference>
<comment type="caution">
    <text evidence="8">The sequence shown here is derived from an EMBL/GenBank/DDBJ whole genome shotgun (WGS) entry which is preliminary data.</text>
</comment>
<feature type="region of interest" description="Disordered" evidence="5">
    <location>
        <begin position="763"/>
        <end position="783"/>
    </location>
</feature>
<dbReference type="SUPFAM" id="SSF103088">
    <property type="entry name" value="OmpA-like"/>
    <property type="match status" value="1"/>
</dbReference>
<name>A0A562NRY0_9RHOB</name>
<proteinExistence type="predicted"/>
<dbReference type="CDD" id="cd07185">
    <property type="entry name" value="OmpA_C-like"/>
    <property type="match status" value="1"/>
</dbReference>
<feature type="signal peptide" evidence="6">
    <location>
        <begin position="1"/>
        <end position="41"/>
    </location>
</feature>
<sequence>MANSKTRPKGRSSRRKGVMFLSSVLALAAAGALSLAGAYTAADYIERESLADLQAALPAEDYGWLDLKVDGLQVHLGGTAPNEVQRFRAIARAGTEVDPGRIVDDMQVAVQEPIKTPDFEIELLRNDNGISVIGLVPASVDRAAMIEGLRKRTDTENISDLTETADYPVPEGWDDAFTFGMKAAELAKRAKISISVGKVAVTAITDSAREKVALTTDLQRAKPATVELVADITAPRPVIAPFTLRFVMDEQGARFNACAADTEAARDRILRAGQAAGIPGTPACTLGLGVPTPQWADAAVPAIEAVAAMGSGSVTISDTDVALIAPATIPADTFDEAVGRLQTALPGVFTLAAQHEKASEANTGPVEFSAVARDGGVVLRGRVTDERMRAAVESIARARFGHVDSALRTDDTVPSGWTVKVIAAIEAMEGLDTGMAMVTPDLIRITGISGSQTASDEAATQLADRLGAGARYEMSIRYDRRKDALLALPSGVDCVDGLNRTMKESEIGFEPAKSVIAGDPSPTLTKLAEGMAECGDFRIELGGHTDSQGSEGFNAELSQKRAEAVLAAMSGHGIPVKHMTAKGYGESQPIADNDTDAGREANRRIEFTLLSDEPVDDGSTPTAQMVTGVTAAPAEGEAAAEETPEAAEDAAQKQAEVLAVATSGAHLVLDRHQEGTPAAPPADSEAVTAAEAATRPAAAVLSGEGLETLALPATTISAEVVEGDDLPPEGLEHTEFLETVSAYAALGAEKMPQLPDDLLARITGAGNIGGRNDTPRPAPRPGQ</sequence>
<dbReference type="PANTHER" id="PTHR30329:SF21">
    <property type="entry name" value="LIPOPROTEIN YIAD-RELATED"/>
    <property type="match status" value="1"/>
</dbReference>
<dbReference type="EMBL" id="VLKU01000005">
    <property type="protein sequence ID" value="TWI34466.1"/>
    <property type="molecule type" value="Genomic_DNA"/>
</dbReference>